<dbReference type="Proteomes" id="UP000027178">
    <property type="component" value="Unassembled WGS sequence"/>
</dbReference>
<dbReference type="PROSITE" id="PS50943">
    <property type="entry name" value="HTH_CROC1"/>
    <property type="match status" value="1"/>
</dbReference>
<keyword evidence="3" id="KW-1185">Reference proteome</keyword>
<dbReference type="SUPFAM" id="SSF47413">
    <property type="entry name" value="lambda repressor-like DNA-binding domains"/>
    <property type="match status" value="1"/>
</dbReference>
<evidence type="ECO:0000313" key="2">
    <source>
        <dbReference type="EMBL" id="KDN81729.1"/>
    </source>
</evidence>
<dbReference type="Pfam" id="PF13560">
    <property type="entry name" value="HTH_31"/>
    <property type="match status" value="1"/>
</dbReference>
<dbReference type="EMBL" id="JNBY01000131">
    <property type="protein sequence ID" value="KDN81729.1"/>
    <property type="molecule type" value="Genomic_DNA"/>
</dbReference>
<dbReference type="Gene3D" id="1.10.260.40">
    <property type="entry name" value="lambda repressor-like DNA-binding domains"/>
    <property type="match status" value="1"/>
</dbReference>
<feature type="domain" description="HTH cro/C1-type" evidence="1">
    <location>
        <begin position="21"/>
        <end position="74"/>
    </location>
</feature>
<organism evidence="2 3">
    <name type="scientific">Kitasatospora cheerisanensis KCTC 2395</name>
    <dbReference type="NCBI Taxonomy" id="1348663"/>
    <lineage>
        <taxon>Bacteria</taxon>
        <taxon>Bacillati</taxon>
        <taxon>Actinomycetota</taxon>
        <taxon>Actinomycetes</taxon>
        <taxon>Kitasatosporales</taxon>
        <taxon>Streptomycetaceae</taxon>
        <taxon>Kitasatospora</taxon>
    </lineage>
</organism>
<proteinExistence type="predicted"/>
<sequence>MEIDQEVDAVTSPALRFGRELSRSREARGWSQVNLARRMGYSNGLISYIERGKRTITFNFAVKADEVFESGARFQQLWRQYTNASLLEGFTEFTEAEARCRALRTFQLSVVPGQIQTMAYATALASAAVDRGDITAAQADARVSFLASRQRNLHHQSSSPRIHAVLDEGCLRRPVGGRKVMAGQLAHLEELARRPNIVLQIAPFDLAETVPFRMPVTILTLPDRSVIGYAESQARGHVERNREVVAAWSRSYDLLQVECLSSAASLAMIRATREDLA</sequence>
<dbReference type="InterPro" id="IPR043917">
    <property type="entry name" value="DUF5753"/>
</dbReference>
<dbReference type="GO" id="GO:0003677">
    <property type="term" value="F:DNA binding"/>
    <property type="evidence" value="ECO:0007669"/>
    <property type="project" value="InterPro"/>
</dbReference>
<reference evidence="2 3" key="1">
    <citation type="submission" date="2014-05" db="EMBL/GenBank/DDBJ databases">
        <title>Draft Genome Sequence of Kitasatospora cheerisanensis KCTC 2395.</title>
        <authorList>
            <person name="Nam D.H."/>
        </authorList>
    </citation>
    <scope>NUCLEOTIDE SEQUENCE [LARGE SCALE GENOMIC DNA]</scope>
    <source>
        <strain evidence="2 3">KCTC 2395</strain>
    </source>
</reference>
<dbReference type="RefSeq" id="WP_035868210.1">
    <property type="nucleotide sequence ID" value="NZ_KK853997.1"/>
</dbReference>
<dbReference type="InterPro" id="IPR010982">
    <property type="entry name" value="Lambda_DNA-bd_dom_sf"/>
</dbReference>
<accession>A0A066YP41</accession>
<dbReference type="CDD" id="cd00093">
    <property type="entry name" value="HTH_XRE"/>
    <property type="match status" value="1"/>
</dbReference>
<dbReference type="Pfam" id="PF19054">
    <property type="entry name" value="DUF5753"/>
    <property type="match status" value="1"/>
</dbReference>
<dbReference type="eggNOG" id="COG3093">
    <property type="taxonomic scope" value="Bacteria"/>
</dbReference>
<dbReference type="InterPro" id="IPR001387">
    <property type="entry name" value="Cro/C1-type_HTH"/>
</dbReference>
<dbReference type="AlphaFoldDB" id="A0A066YP41"/>
<dbReference type="OrthoDB" id="2897536at2"/>
<name>A0A066YP41_9ACTN</name>
<dbReference type="HOGENOM" id="CLU_055817_0_3_11"/>
<gene>
    <name evidence="2" type="ORF">KCH_64490</name>
</gene>
<comment type="caution">
    <text evidence="2">The sequence shown here is derived from an EMBL/GenBank/DDBJ whole genome shotgun (WGS) entry which is preliminary data.</text>
</comment>
<evidence type="ECO:0000313" key="3">
    <source>
        <dbReference type="Proteomes" id="UP000027178"/>
    </source>
</evidence>
<dbReference type="SMART" id="SM00530">
    <property type="entry name" value="HTH_XRE"/>
    <property type="match status" value="1"/>
</dbReference>
<evidence type="ECO:0000259" key="1">
    <source>
        <dbReference type="PROSITE" id="PS50943"/>
    </source>
</evidence>
<protein>
    <submittedName>
        <fullName evidence="2">Putative transcriptional regulator</fullName>
    </submittedName>
</protein>